<organism evidence="1 2">
    <name type="scientific">Kordia aestuariivivens</name>
    <dbReference type="NCBI Taxonomy" id="2759037"/>
    <lineage>
        <taxon>Bacteria</taxon>
        <taxon>Pseudomonadati</taxon>
        <taxon>Bacteroidota</taxon>
        <taxon>Flavobacteriia</taxon>
        <taxon>Flavobacteriales</taxon>
        <taxon>Flavobacteriaceae</taxon>
        <taxon>Kordia</taxon>
    </lineage>
</organism>
<gene>
    <name evidence="1" type="ORF">H2O64_05040</name>
</gene>
<dbReference type="EMBL" id="JACGWS010000002">
    <property type="protein sequence ID" value="MBC8754025.1"/>
    <property type="molecule type" value="Genomic_DNA"/>
</dbReference>
<dbReference type="Proteomes" id="UP000619238">
    <property type="component" value="Unassembled WGS sequence"/>
</dbReference>
<comment type="caution">
    <text evidence="1">The sequence shown here is derived from an EMBL/GenBank/DDBJ whole genome shotgun (WGS) entry which is preliminary data.</text>
</comment>
<keyword evidence="2" id="KW-1185">Reference proteome</keyword>
<name>A0ABR7Q639_9FLAO</name>
<accession>A0ABR7Q639</accession>
<dbReference type="RefSeq" id="WP_187561059.1">
    <property type="nucleotide sequence ID" value="NZ_JACGWS010000002.1"/>
</dbReference>
<sequence length="74" mass="7973">MKKQHLKNLKLGKSTISNVGISTVKGGATTTNQSQYCPVPIPLPDTIQAPLPVTHDTIICTLNTYTRFVSGCKC</sequence>
<evidence type="ECO:0000313" key="2">
    <source>
        <dbReference type="Proteomes" id="UP000619238"/>
    </source>
</evidence>
<protein>
    <submittedName>
        <fullName evidence="1">Uncharacterized protein</fullName>
    </submittedName>
</protein>
<proteinExistence type="predicted"/>
<reference evidence="1 2" key="1">
    <citation type="submission" date="2020-07" db="EMBL/GenBank/DDBJ databases">
        <title>Description of Kordia aestuariivivens sp. nov., isolated from a tidal flat.</title>
        <authorList>
            <person name="Park S."/>
            <person name="Yoon J.-H."/>
        </authorList>
    </citation>
    <scope>NUCLEOTIDE SEQUENCE [LARGE SCALE GENOMIC DNA]</scope>
    <source>
        <strain evidence="1 2">YSTF-M3</strain>
    </source>
</reference>
<evidence type="ECO:0000313" key="1">
    <source>
        <dbReference type="EMBL" id="MBC8754025.1"/>
    </source>
</evidence>